<sequence>MTQQITSADLRRAGLSRSFADHVIAGTRNIGVPLALWLLDNHKIVSGPLVGKSRAEVRLLRSIYEPRAPKSIERRVAANDTDTPPQEAAA</sequence>
<dbReference type="Proteomes" id="UP000556201">
    <property type="component" value="Unassembled WGS sequence"/>
</dbReference>
<feature type="region of interest" description="Disordered" evidence="1">
    <location>
        <begin position="71"/>
        <end position="90"/>
    </location>
</feature>
<accession>A0A7W9L503</accession>
<dbReference type="RefSeq" id="WP_184278459.1">
    <property type="nucleotide sequence ID" value="NZ_JACHLJ010000001.1"/>
</dbReference>
<protein>
    <submittedName>
        <fullName evidence="2">Uncharacterized protein</fullName>
    </submittedName>
</protein>
<dbReference type="EMBL" id="JACHLJ010000001">
    <property type="protein sequence ID" value="MBB5770860.1"/>
    <property type="molecule type" value="Genomic_DNA"/>
</dbReference>
<evidence type="ECO:0000256" key="1">
    <source>
        <dbReference type="SAM" id="MobiDB-lite"/>
    </source>
</evidence>
<proteinExistence type="predicted"/>
<name>A0A7W9L503_BREVE</name>
<comment type="caution">
    <text evidence="2">The sequence shown here is derived from an EMBL/GenBank/DDBJ whole genome shotgun (WGS) entry which is preliminary data.</text>
</comment>
<gene>
    <name evidence="2" type="ORF">HNP47_000829</name>
</gene>
<evidence type="ECO:0000313" key="3">
    <source>
        <dbReference type="Proteomes" id="UP000556201"/>
    </source>
</evidence>
<organism evidence="2 3">
    <name type="scientific">Brevundimonas vesicularis</name>
    <name type="common">Pseudomonas vesicularis</name>
    <dbReference type="NCBI Taxonomy" id="41276"/>
    <lineage>
        <taxon>Bacteria</taxon>
        <taxon>Pseudomonadati</taxon>
        <taxon>Pseudomonadota</taxon>
        <taxon>Alphaproteobacteria</taxon>
        <taxon>Caulobacterales</taxon>
        <taxon>Caulobacteraceae</taxon>
        <taxon>Brevundimonas</taxon>
    </lineage>
</organism>
<dbReference type="AlphaFoldDB" id="A0A7W9L503"/>
<reference evidence="2 3" key="1">
    <citation type="submission" date="2020-08" db="EMBL/GenBank/DDBJ databases">
        <title>Functional genomics of gut bacteria from endangered species of beetles.</title>
        <authorList>
            <person name="Carlos-Shanley C."/>
        </authorList>
    </citation>
    <scope>NUCLEOTIDE SEQUENCE [LARGE SCALE GENOMIC DNA]</scope>
    <source>
        <strain evidence="2 3">S00192</strain>
    </source>
</reference>
<evidence type="ECO:0000313" key="2">
    <source>
        <dbReference type="EMBL" id="MBB5770860.1"/>
    </source>
</evidence>